<dbReference type="InterPro" id="IPR013783">
    <property type="entry name" value="Ig-like_fold"/>
</dbReference>
<dbReference type="PROSITE" id="PS50835">
    <property type="entry name" value="IG_LIKE"/>
    <property type="match status" value="3"/>
</dbReference>
<keyword evidence="2" id="KW-1133">Transmembrane helix</keyword>
<evidence type="ECO:0000256" key="2">
    <source>
        <dbReference type="SAM" id="Phobius"/>
    </source>
</evidence>
<dbReference type="InterPro" id="IPR001507">
    <property type="entry name" value="ZP_dom"/>
</dbReference>
<evidence type="ECO:0000256" key="3">
    <source>
        <dbReference type="SAM" id="SignalP"/>
    </source>
</evidence>
<comment type="caution">
    <text evidence="6">The sequence shown here is derived from an EMBL/GenBank/DDBJ whole genome shotgun (WGS) entry which is preliminary data.</text>
</comment>
<feature type="domain" description="ZP" evidence="5">
    <location>
        <begin position="92"/>
        <end position="386"/>
    </location>
</feature>
<organism evidence="6 7">
    <name type="scientific">Elysia chlorotica</name>
    <name type="common">Eastern emerald elysia</name>
    <name type="synonym">Sea slug</name>
    <dbReference type="NCBI Taxonomy" id="188477"/>
    <lineage>
        <taxon>Eukaryota</taxon>
        <taxon>Metazoa</taxon>
        <taxon>Spiralia</taxon>
        <taxon>Lophotrochozoa</taxon>
        <taxon>Mollusca</taxon>
        <taxon>Gastropoda</taxon>
        <taxon>Heterobranchia</taxon>
        <taxon>Euthyneura</taxon>
        <taxon>Panpulmonata</taxon>
        <taxon>Sacoglossa</taxon>
        <taxon>Placobranchoidea</taxon>
        <taxon>Plakobranchidae</taxon>
        <taxon>Elysia</taxon>
    </lineage>
</organism>
<dbReference type="PROSITE" id="PS51034">
    <property type="entry name" value="ZP_2"/>
    <property type="match status" value="1"/>
</dbReference>
<protein>
    <recommendedName>
        <fullName evidence="8">Ig-like domain-containing protein</fullName>
    </recommendedName>
</protein>
<name>A0A433TPG2_ELYCH</name>
<evidence type="ECO:0000256" key="1">
    <source>
        <dbReference type="ARBA" id="ARBA00023157"/>
    </source>
</evidence>
<dbReference type="Gene3D" id="2.60.40.4100">
    <property type="entry name" value="Zona pellucida, ZP-C domain"/>
    <property type="match status" value="1"/>
</dbReference>
<feature type="signal peptide" evidence="3">
    <location>
        <begin position="1"/>
        <end position="24"/>
    </location>
</feature>
<feature type="domain" description="Ig-like" evidence="4">
    <location>
        <begin position="659"/>
        <end position="745"/>
    </location>
</feature>
<keyword evidence="1" id="KW-1015">Disulfide bond</keyword>
<dbReference type="PANTHER" id="PTHR46560:SF5">
    <property type="entry name" value="CYPHER, ISOFORM B"/>
    <property type="match status" value="1"/>
</dbReference>
<sequence length="874" mass="91881">MVSNSLSVVTILVAIFSYLVLSDAQTNIFGFKCSRADSLCGANTCDIDTQACVCPTDGKTYNYACVEEPGPGVCTATNVYGSNCDIPRVGVYCVAGKMFLNVLTHGGNAKFGGSMYIKGKQDVQKCNLQEATTAQPFQDKEKEYGLENAASMEGYYLELSNTDADCGDATADVVAATADVLGYTMYTREFYIQYNPSFQASLDQFVKVQCKQTSGATSTDVYVGLGQVSSADDSTKYDQVNVESEVGVVSLELLDSSLNPITTAIALGTEIILRFNLGSDNEYKAIWLSGCKANNSLPAGENFKEIELIDDTGCPKQSAVGVFKSFPSKPAVQSGQPQVILMSIGAFRFTGSSDQVSFQCTVNLCKDDADTKCNPPAGCAGFKSTAITLPSTTPVADLTSALTADQNNPLGTSEAVTLTCSGAGGTSPLEYSIREQGDTTTPIFATENTKILPTGTVGIKTYVCEVKDAAGTIKTSDPVTLQYVDTLTAILTATPKGDVTVNTNVDLSCKAAGGTGPYTYVIQEGGQPVSALANHQATSDVVGEKTYKCVATDTGNVGVTADSLDLKINFIAAVQALTATLTSDNRNPVNTNEDVILTCSATGGDGTYTYEILGGTGTTPLATTSTFTVNLADPKTESYTCKVTDGTSATADSNTISVTTVSTLTAQVYVEPSGPVVKGTQVTLICKAAGFTTGTLTYSWSRAGVPDFNTNVQLVDTSADAGTVSYGCTVTLDGVAPATSSVDVVFTEPARKRRSAVNIRFKRGTEDSEERVSGYVKVYDPNAPTDGQVQLVNESQDCVNKSDVTMVIIILSVFLFLLLVIATILGAMVLRSRQKVAGMGHKDREFESPVHTMSMPRLAINSSGYGSSVGSHGV</sequence>
<feature type="domain" description="Ig-like" evidence="4">
    <location>
        <begin position="390"/>
        <end position="480"/>
    </location>
</feature>
<accession>A0A433TPG2</accession>
<reference evidence="6 7" key="1">
    <citation type="submission" date="2019-01" db="EMBL/GenBank/DDBJ databases">
        <title>A draft genome assembly of the solar-powered sea slug Elysia chlorotica.</title>
        <authorList>
            <person name="Cai H."/>
            <person name="Li Q."/>
            <person name="Fang X."/>
            <person name="Li J."/>
            <person name="Curtis N.E."/>
            <person name="Altenburger A."/>
            <person name="Shibata T."/>
            <person name="Feng M."/>
            <person name="Maeda T."/>
            <person name="Schwartz J.A."/>
            <person name="Shigenobu S."/>
            <person name="Lundholm N."/>
            <person name="Nishiyama T."/>
            <person name="Yang H."/>
            <person name="Hasebe M."/>
            <person name="Li S."/>
            <person name="Pierce S.K."/>
            <person name="Wang J."/>
        </authorList>
    </citation>
    <scope>NUCLEOTIDE SEQUENCE [LARGE SCALE GENOMIC DNA]</scope>
    <source>
        <strain evidence="6">EC2010</strain>
        <tissue evidence="6">Whole organism of an adult</tissue>
    </source>
</reference>
<dbReference type="InterPro" id="IPR007110">
    <property type="entry name" value="Ig-like_dom"/>
</dbReference>
<evidence type="ECO:0000259" key="4">
    <source>
        <dbReference type="PROSITE" id="PS50835"/>
    </source>
</evidence>
<evidence type="ECO:0000313" key="7">
    <source>
        <dbReference type="Proteomes" id="UP000271974"/>
    </source>
</evidence>
<dbReference type="EMBL" id="RQTK01000241">
    <property type="protein sequence ID" value="RUS83493.1"/>
    <property type="molecule type" value="Genomic_DNA"/>
</dbReference>
<feature type="domain" description="Ig-like" evidence="4">
    <location>
        <begin position="575"/>
        <end position="657"/>
    </location>
</feature>
<dbReference type="InterPro" id="IPR055355">
    <property type="entry name" value="ZP-C"/>
</dbReference>
<dbReference type="Gene3D" id="2.60.40.10">
    <property type="entry name" value="Immunoglobulins"/>
    <property type="match status" value="3"/>
</dbReference>
<dbReference type="AlphaFoldDB" id="A0A433TPG2"/>
<proteinExistence type="predicted"/>
<dbReference type="PANTHER" id="PTHR46560">
    <property type="entry name" value="CYPHER, ISOFORM B"/>
    <property type="match status" value="1"/>
</dbReference>
<evidence type="ECO:0000259" key="5">
    <source>
        <dbReference type="PROSITE" id="PS51034"/>
    </source>
</evidence>
<evidence type="ECO:0000313" key="6">
    <source>
        <dbReference type="EMBL" id="RUS83493.1"/>
    </source>
</evidence>
<evidence type="ECO:0008006" key="8">
    <source>
        <dbReference type="Google" id="ProtNLM"/>
    </source>
</evidence>
<dbReference type="SUPFAM" id="SSF48726">
    <property type="entry name" value="Immunoglobulin"/>
    <property type="match status" value="1"/>
</dbReference>
<dbReference type="OrthoDB" id="6120661at2759"/>
<keyword evidence="7" id="KW-1185">Reference proteome</keyword>
<keyword evidence="2" id="KW-0812">Transmembrane</keyword>
<dbReference type="Proteomes" id="UP000271974">
    <property type="component" value="Unassembled WGS sequence"/>
</dbReference>
<keyword evidence="3" id="KW-0732">Signal</keyword>
<dbReference type="Pfam" id="PF00100">
    <property type="entry name" value="Zona_pellucida"/>
    <property type="match status" value="1"/>
</dbReference>
<feature type="transmembrane region" description="Helical" evidence="2">
    <location>
        <begin position="804"/>
        <end position="830"/>
    </location>
</feature>
<dbReference type="InterPro" id="IPR042235">
    <property type="entry name" value="ZP-C_dom"/>
</dbReference>
<keyword evidence="2" id="KW-0472">Membrane</keyword>
<feature type="chain" id="PRO_5019018739" description="Ig-like domain-containing protein" evidence="3">
    <location>
        <begin position="25"/>
        <end position="874"/>
    </location>
</feature>
<dbReference type="InterPro" id="IPR036179">
    <property type="entry name" value="Ig-like_dom_sf"/>
</dbReference>
<gene>
    <name evidence="6" type="ORF">EGW08_008743</name>
</gene>